<proteinExistence type="predicted"/>
<evidence type="ECO:0000256" key="1">
    <source>
        <dbReference type="SAM" id="MobiDB-lite"/>
    </source>
</evidence>
<feature type="region of interest" description="Disordered" evidence="1">
    <location>
        <begin position="1"/>
        <end position="39"/>
    </location>
</feature>
<evidence type="ECO:0000313" key="2">
    <source>
        <dbReference type="EMBL" id="NFJ10622.1"/>
    </source>
</evidence>
<accession>A0A846JAK2</accession>
<protein>
    <submittedName>
        <fullName evidence="2">Phage terminase small subunit P27 family</fullName>
    </submittedName>
</protein>
<gene>
    <name evidence="2" type="ORF">FC871_19620</name>
</gene>
<dbReference type="EMBL" id="SWQE01000017">
    <property type="protein sequence ID" value="NFJ10622.1"/>
    <property type="molecule type" value="Genomic_DNA"/>
</dbReference>
<comment type="caution">
    <text evidence="2">The sequence shown here is derived from an EMBL/GenBank/DDBJ whole genome shotgun (WGS) entry which is preliminary data.</text>
</comment>
<name>A0A846JAK2_CLOBO</name>
<reference evidence="2 3" key="1">
    <citation type="submission" date="2019-04" db="EMBL/GenBank/DDBJ databases">
        <title>Genome sequencing of Clostridium botulinum Groups I-IV and Clostridium butyricum.</title>
        <authorList>
            <person name="Brunt J."/>
            <person name="Van Vliet A.H.M."/>
            <person name="Stringer S.C."/>
            <person name="Carter A.T."/>
            <person name="Peck M.W."/>
        </authorList>
    </citation>
    <scope>NUCLEOTIDE SEQUENCE [LARGE SCALE GENOMIC DNA]</scope>
    <source>
        <strain evidence="2 3">Colworth BL30</strain>
    </source>
</reference>
<dbReference type="Proteomes" id="UP000480039">
    <property type="component" value="Unassembled WGS sequence"/>
</dbReference>
<organism evidence="2 3">
    <name type="scientific">Clostridium botulinum</name>
    <dbReference type="NCBI Taxonomy" id="1491"/>
    <lineage>
        <taxon>Bacteria</taxon>
        <taxon>Bacillati</taxon>
        <taxon>Bacillota</taxon>
        <taxon>Clostridia</taxon>
        <taxon>Eubacteriales</taxon>
        <taxon>Clostridiaceae</taxon>
        <taxon>Clostridium</taxon>
    </lineage>
</organism>
<sequence length="161" mass="18409">MARASKPVDLQTSHLTKEEIESRKEQEERLKGNSDKIYKPPKHLSKEEKKIYKFLVNELKESSILCNLDITILKTTVDAICRMEECKENINKYGVVLTKEDGTLYRNPATTIYKDYNSIFNKCCMEIGLSPSARAKLSVLNVNAQQEKEDPLLKVLRGDGK</sequence>
<dbReference type="InterPro" id="IPR006448">
    <property type="entry name" value="Phage_term_ssu_P27"/>
</dbReference>
<feature type="compositionally biased region" description="Basic and acidic residues" evidence="1">
    <location>
        <begin position="15"/>
        <end position="39"/>
    </location>
</feature>
<evidence type="ECO:0000313" key="3">
    <source>
        <dbReference type="Proteomes" id="UP000480039"/>
    </source>
</evidence>
<dbReference type="Pfam" id="PF05119">
    <property type="entry name" value="Terminase_4"/>
    <property type="match status" value="1"/>
</dbReference>
<dbReference type="AlphaFoldDB" id="A0A846JAK2"/>
<dbReference type="NCBIfam" id="TIGR01558">
    <property type="entry name" value="sm_term_P27"/>
    <property type="match status" value="1"/>
</dbReference>